<reference evidence="5" key="1">
    <citation type="submission" date="2025-08" db="UniProtKB">
        <authorList>
            <consortium name="Ensembl"/>
        </authorList>
    </citation>
    <scope>IDENTIFICATION</scope>
</reference>
<comment type="subcellular location">
    <subcellularLocation>
        <location evidence="4">Cytoplasm</location>
    </subcellularLocation>
</comment>
<keyword evidence="2 4" id="KW-0547">Nucleotide-binding</keyword>
<evidence type="ECO:0000256" key="3">
    <source>
        <dbReference type="ARBA" id="ARBA00022840"/>
    </source>
</evidence>
<dbReference type="SUPFAM" id="SSF50692">
    <property type="entry name" value="ADC-like"/>
    <property type="match status" value="1"/>
</dbReference>
<keyword evidence="4" id="KW-0963">Cytoplasm</keyword>
<evidence type="ECO:0000256" key="1">
    <source>
        <dbReference type="ARBA" id="ARBA00006914"/>
    </source>
</evidence>
<dbReference type="GO" id="GO:0046872">
    <property type="term" value="F:metal ion binding"/>
    <property type="evidence" value="ECO:0007669"/>
    <property type="project" value="UniProtKB-UniRule"/>
</dbReference>
<keyword evidence="4" id="KW-0931">ER-Golgi transport</keyword>
<dbReference type="FunFam" id="2.40.40.20:FF:000006">
    <property type="entry name" value="vesicle-fusing ATPase isoform X1"/>
    <property type="match status" value="1"/>
</dbReference>
<keyword evidence="4" id="KW-0460">Magnesium</keyword>
<keyword evidence="3 4" id="KW-0067">ATP-binding</keyword>
<accession>A0A8B9HTH3</accession>
<dbReference type="Ensembl" id="ENSAMXT00005019722.1">
    <property type="protein sequence ID" value="ENSAMXP00005017838.1"/>
    <property type="gene ID" value="ENSAMXG00005009297.1"/>
</dbReference>
<name>A0A8B9HTH3_ASTMX</name>
<dbReference type="PANTHER" id="PTHR23078:SF3">
    <property type="entry name" value="VESICLE-FUSING ATPASE"/>
    <property type="match status" value="1"/>
</dbReference>
<comment type="similarity">
    <text evidence="1 4">Belongs to the AAA ATPase family.</text>
</comment>
<proteinExistence type="inferred from homology"/>
<dbReference type="InterPro" id="IPR039812">
    <property type="entry name" value="Vesicle-fus_ATPase"/>
</dbReference>
<dbReference type="Proteomes" id="UP000694621">
    <property type="component" value="Unplaced"/>
</dbReference>
<keyword evidence="4" id="KW-0479">Metal-binding</keyword>
<dbReference type="GO" id="GO:0016887">
    <property type="term" value="F:ATP hydrolysis activity"/>
    <property type="evidence" value="ECO:0007669"/>
    <property type="project" value="InterPro"/>
</dbReference>
<dbReference type="EC" id="3.6.4.6" evidence="4"/>
<sequence>MATMQAARCPTDELSLTNCAVVSEKDLQSGQHVTVKTTPNHKFVFTVKSHHTVAPGSIAFSLPQVSSHTHPTTHSNPSVNILMPSNHMVTISILPSLHPVTTQ</sequence>
<evidence type="ECO:0000256" key="2">
    <source>
        <dbReference type="ARBA" id="ARBA00022741"/>
    </source>
</evidence>
<dbReference type="GO" id="GO:0035494">
    <property type="term" value="P:SNARE complex disassembly"/>
    <property type="evidence" value="ECO:0007669"/>
    <property type="project" value="InterPro"/>
</dbReference>
<dbReference type="GO" id="GO:0043001">
    <property type="term" value="P:Golgi to plasma membrane protein transport"/>
    <property type="evidence" value="ECO:0007669"/>
    <property type="project" value="TreeGrafter"/>
</dbReference>
<dbReference type="GO" id="GO:0006891">
    <property type="term" value="P:intra-Golgi vesicle-mediated transport"/>
    <property type="evidence" value="ECO:0007669"/>
    <property type="project" value="TreeGrafter"/>
</dbReference>
<evidence type="ECO:0000313" key="6">
    <source>
        <dbReference type="Proteomes" id="UP000694621"/>
    </source>
</evidence>
<keyword evidence="4" id="KW-0378">Hydrolase</keyword>
<dbReference type="Gene3D" id="2.40.40.20">
    <property type="match status" value="1"/>
</dbReference>
<protein>
    <recommendedName>
        <fullName evidence="4">Vesicle-fusing ATPase</fullName>
        <ecNumber evidence="4">3.6.4.6</ecNumber>
    </recommendedName>
</protein>
<organism evidence="5 6">
    <name type="scientific">Astyanax mexicanus</name>
    <name type="common">Blind cave fish</name>
    <name type="synonym">Astyanax fasciatus mexicanus</name>
    <dbReference type="NCBI Taxonomy" id="7994"/>
    <lineage>
        <taxon>Eukaryota</taxon>
        <taxon>Metazoa</taxon>
        <taxon>Chordata</taxon>
        <taxon>Craniata</taxon>
        <taxon>Vertebrata</taxon>
        <taxon>Euteleostomi</taxon>
        <taxon>Actinopterygii</taxon>
        <taxon>Neopterygii</taxon>
        <taxon>Teleostei</taxon>
        <taxon>Ostariophysi</taxon>
        <taxon>Characiformes</taxon>
        <taxon>Characoidei</taxon>
        <taxon>Acestrorhamphidae</taxon>
        <taxon>Acestrorhamphinae</taxon>
        <taxon>Astyanax</taxon>
    </lineage>
</organism>
<evidence type="ECO:0000256" key="4">
    <source>
        <dbReference type="RuleBase" id="RU367045"/>
    </source>
</evidence>
<dbReference type="PANTHER" id="PTHR23078">
    <property type="entry name" value="VESICULAR-FUSION PROTEIN NSF"/>
    <property type="match status" value="1"/>
</dbReference>
<dbReference type="GO" id="GO:0005524">
    <property type="term" value="F:ATP binding"/>
    <property type="evidence" value="ECO:0007669"/>
    <property type="project" value="UniProtKB-UniRule"/>
</dbReference>
<dbReference type="GO" id="GO:0005795">
    <property type="term" value="C:Golgi stack"/>
    <property type="evidence" value="ECO:0007669"/>
    <property type="project" value="TreeGrafter"/>
</dbReference>
<keyword evidence="4" id="KW-0653">Protein transport</keyword>
<comment type="function">
    <text evidence="4">Required for vesicle-mediated transport. Catalyzes the fusion of transport vesicles within the Golgi cisternae. Is also required for transport from the endoplasmic reticulum to the Golgi stack. Seems to function as a fusion protein required for the delivery of cargo proteins to all compartments of the Golgi stack independent of vesicle origin.</text>
</comment>
<comment type="catalytic activity">
    <reaction evidence="4">
        <text>ATP + H2O = ADP + phosphate + H(+)</text>
        <dbReference type="Rhea" id="RHEA:13065"/>
        <dbReference type="ChEBI" id="CHEBI:15377"/>
        <dbReference type="ChEBI" id="CHEBI:15378"/>
        <dbReference type="ChEBI" id="CHEBI:30616"/>
        <dbReference type="ChEBI" id="CHEBI:43474"/>
        <dbReference type="ChEBI" id="CHEBI:456216"/>
        <dbReference type="EC" id="3.6.4.6"/>
    </reaction>
</comment>
<comment type="cofactor">
    <cofactor evidence="4">
        <name>Mg(2+)</name>
        <dbReference type="ChEBI" id="CHEBI:18420"/>
    </cofactor>
    <text evidence="4">Binds 1 Mg(2+) ion per subunit.</text>
</comment>
<evidence type="ECO:0000313" key="5">
    <source>
        <dbReference type="Ensembl" id="ENSAMXP00005017838.1"/>
    </source>
</evidence>
<keyword evidence="4" id="KW-0813">Transport</keyword>
<dbReference type="AlphaFoldDB" id="A0A8B9HTH3"/>
<dbReference type="InterPro" id="IPR009010">
    <property type="entry name" value="Asp_de-COase-like_dom_sf"/>
</dbReference>